<keyword evidence="4" id="KW-1185">Reference proteome</keyword>
<dbReference type="SMART" id="SM00066">
    <property type="entry name" value="GAL4"/>
    <property type="match status" value="1"/>
</dbReference>
<dbReference type="PROSITE" id="PS50048">
    <property type="entry name" value="ZN2_CY6_FUNGAL_2"/>
    <property type="match status" value="1"/>
</dbReference>
<name>A0A166E9P9_9AGAM</name>
<dbReference type="OrthoDB" id="10551055at2759"/>
<sequence length="316" mass="34664">MTCINVYTRSTTGPIPLDGDRQRSERACAACRAAKCKCISLTPTALRCTRCERLERECNFLPSNRHGRPRRLPKSFPASKGSDSTQDSPAPSSDSANTSANAGDHHSIFEPDIEGCPADFLETVALCDFNALHEGPSQQFADLATLATLATQYQQHVHPFVSILPTNYVALLALLKSAPDTLVAAVRCITFPDPTRLPNPILRPTLSDIQAGVLLVHVHYGHGDPDTARLLLQTISRHLLDLEWHQIDAACATPALAEDELESIRRVWWECWALEAKLSITTGTRDLILGVPFSVNCPKALGYDDDVRTHAHSRPC</sequence>
<dbReference type="InterPro" id="IPR001138">
    <property type="entry name" value="Zn2Cys6_DnaBD"/>
</dbReference>
<evidence type="ECO:0000259" key="2">
    <source>
        <dbReference type="PROSITE" id="PS50048"/>
    </source>
</evidence>
<dbReference type="Proteomes" id="UP000076532">
    <property type="component" value="Unassembled WGS sequence"/>
</dbReference>
<organism evidence="3 4">
    <name type="scientific">Athelia psychrophila</name>
    <dbReference type="NCBI Taxonomy" id="1759441"/>
    <lineage>
        <taxon>Eukaryota</taxon>
        <taxon>Fungi</taxon>
        <taxon>Dikarya</taxon>
        <taxon>Basidiomycota</taxon>
        <taxon>Agaricomycotina</taxon>
        <taxon>Agaricomycetes</taxon>
        <taxon>Agaricomycetidae</taxon>
        <taxon>Atheliales</taxon>
        <taxon>Atheliaceae</taxon>
        <taxon>Athelia</taxon>
    </lineage>
</organism>
<dbReference type="SUPFAM" id="SSF57701">
    <property type="entry name" value="Zn2/Cys6 DNA-binding domain"/>
    <property type="match status" value="1"/>
</dbReference>
<evidence type="ECO:0000313" key="4">
    <source>
        <dbReference type="Proteomes" id="UP000076532"/>
    </source>
</evidence>
<proteinExistence type="predicted"/>
<dbReference type="CDD" id="cd12148">
    <property type="entry name" value="fungal_TF_MHR"/>
    <property type="match status" value="1"/>
</dbReference>
<feature type="compositionally biased region" description="Polar residues" evidence="1">
    <location>
        <begin position="81"/>
        <end position="101"/>
    </location>
</feature>
<dbReference type="PANTHER" id="PTHR47431:SF1">
    <property type="entry name" value="ZN(II)2CYS6 TRANSCRIPTION FACTOR (EUROFUNG)"/>
    <property type="match status" value="1"/>
</dbReference>
<dbReference type="Gene3D" id="4.10.240.10">
    <property type="entry name" value="Zn(2)-C6 fungal-type DNA-binding domain"/>
    <property type="match status" value="1"/>
</dbReference>
<dbReference type="AlphaFoldDB" id="A0A166E9P9"/>
<dbReference type="PROSITE" id="PS00463">
    <property type="entry name" value="ZN2_CY6_FUNGAL_1"/>
    <property type="match status" value="1"/>
</dbReference>
<feature type="domain" description="Zn(2)-C6 fungal-type" evidence="2">
    <location>
        <begin position="27"/>
        <end position="60"/>
    </location>
</feature>
<feature type="region of interest" description="Disordered" evidence="1">
    <location>
        <begin position="62"/>
        <end position="104"/>
    </location>
</feature>
<gene>
    <name evidence="3" type="ORF">FIBSPDRAFT_80616</name>
</gene>
<dbReference type="PANTHER" id="PTHR47431">
    <property type="entry name" value="ZN(II)2CYS6 TRANSCRIPTION FACTOR (EUROFUNG)-RELATED"/>
    <property type="match status" value="1"/>
</dbReference>
<protein>
    <recommendedName>
        <fullName evidence="2">Zn(2)-C6 fungal-type domain-containing protein</fullName>
    </recommendedName>
</protein>
<dbReference type="GO" id="GO:0000981">
    <property type="term" value="F:DNA-binding transcription factor activity, RNA polymerase II-specific"/>
    <property type="evidence" value="ECO:0007669"/>
    <property type="project" value="InterPro"/>
</dbReference>
<dbReference type="InterPro" id="IPR036864">
    <property type="entry name" value="Zn2-C6_fun-type_DNA-bd_sf"/>
</dbReference>
<accession>A0A166E9P9</accession>
<evidence type="ECO:0000256" key="1">
    <source>
        <dbReference type="SAM" id="MobiDB-lite"/>
    </source>
</evidence>
<dbReference type="GO" id="GO:0008270">
    <property type="term" value="F:zinc ion binding"/>
    <property type="evidence" value="ECO:0007669"/>
    <property type="project" value="InterPro"/>
</dbReference>
<reference evidence="3 4" key="1">
    <citation type="journal article" date="2016" name="Mol. Biol. Evol.">
        <title>Comparative Genomics of Early-Diverging Mushroom-Forming Fungi Provides Insights into the Origins of Lignocellulose Decay Capabilities.</title>
        <authorList>
            <person name="Nagy L.G."/>
            <person name="Riley R."/>
            <person name="Tritt A."/>
            <person name="Adam C."/>
            <person name="Daum C."/>
            <person name="Floudas D."/>
            <person name="Sun H."/>
            <person name="Yadav J.S."/>
            <person name="Pangilinan J."/>
            <person name="Larsson K.H."/>
            <person name="Matsuura K."/>
            <person name="Barry K."/>
            <person name="Labutti K."/>
            <person name="Kuo R."/>
            <person name="Ohm R.A."/>
            <person name="Bhattacharya S.S."/>
            <person name="Shirouzu T."/>
            <person name="Yoshinaga Y."/>
            <person name="Martin F.M."/>
            <person name="Grigoriev I.V."/>
            <person name="Hibbett D.S."/>
        </authorList>
    </citation>
    <scope>NUCLEOTIDE SEQUENCE [LARGE SCALE GENOMIC DNA]</scope>
    <source>
        <strain evidence="3 4">CBS 109695</strain>
    </source>
</reference>
<evidence type="ECO:0000313" key="3">
    <source>
        <dbReference type="EMBL" id="KZP15540.1"/>
    </source>
</evidence>
<dbReference type="EMBL" id="KV417603">
    <property type="protein sequence ID" value="KZP15540.1"/>
    <property type="molecule type" value="Genomic_DNA"/>
</dbReference>